<proteinExistence type="inferred from homology"/>
<dbReference type="GO" id="GO:0033178">
    <property type="term" value="C:proton-transporting two-sector ATPase complex, catalytic domain"/>
    <property type="evidence" value="ECO:0007669"/>
    <property type="project" value="InterPro"/>
</dbReference>
<dbReference type="SUPFAM" id="SSF160527">
    <property type="entry name" value="V-type ATPase subunit E-like"/>
    <property type="match status" value="1"/>
</dbReference>
<dbReference type="EMBL" id="HACM01009208">
    <property type="protein sequence ID" value="CRZ09650.1"/>
    <property type="molecule type" value="Transcribed_RNA"/>
</dbReference>
<comment type="similarity">
    <text evidence="1">Belongs to the V-ATPase E subunit family.</text>
</comment>
<dbReference type="PANTHER" id="PTHR45715">
    <property type="entry name" value="ATPASE H+-TRANSPORTING V1 SUBUNIT E1A-RELATED"/>
    <property type="match status" value="1"/>
</dbReference>
<reference evidence="4" key="1">
    <citation type="submission" date="2015-04" db="EMBL/GenBank/DDBJ databases">
        <title>The genome sequence of the plant pathogenic Rhizarian Plasmodiophora brassicae reveals insights in its biotrophic life cycle and the origin of chitin synthesis.</title>
        <authorList>
            <person name="Schwelm A."/>
            <person name="Fogelqvist J."/>
            <person name="Knaust A."/>
            <person name="Julke S."/>
            <person name="Lilja T."/>
            <person name="Dhandapani V."/>
            <person name="Bonilla-Rosso G."/>
            <person name="Karlsson M."/>
            <person name="Shevchenko A."/>
            <person name="Choi S.R."/>
            <person name="Kim H.G."/>
            <person name="Park J.Y."/>
            <person name="Lim Y.P."/>
            <person name="Ludwig-Muller J."/>
            <person name="Dixelius C."/>
        </authorList>
    </citation>
    <scope>NUCLEOTIDE SEQUENCE</scope>
    <source>
        <tissue evidence="4">Potato root galls</tissue>
    </source>
</reference>
<keyword evidence="3" id="KW-0406">Ion transport</keyword>
<dbReference type="Pfam" id="PF01991">
    <property type="entry name" value="vATP-synt_E"/>
    <property type="match status" value="1"/>
</dbReference>
<accession>A0A0H5R671</accession>
<dbReference type="InterPro" id="IPR038495">
    <property type="entry name" value="ATPase_E_C"/>
</dbReference>
<evidence type="ECO:0000256" key="1">
    <source>
        <dbReference type="ARBA" id="ARBA00005901"/>
    </source>
</evidence>
<name>A0A0H5R671_9EUKA</name>
<sequence>MNSAEASRQISQMVEFIKQEAKEKAEEIRVKTDQEYNINKLSLIEVAKQNIISEFEQMRKEKVTNQKVARSAAIQLARRDRLQHQENLVESIRKTALERLSKVPNESAYEKLTIALIVQGLIRLRDDRVKIRCRNEDAAIVTKCIARAKSQYNEIMARDVGIGYDVELAVDSANSLPSSCAGGIQLLAQNDKIMISNTINSRLALCFDDFKPVMREILFGN</sequence>
<dbReference type="Gene3D" id="3.30.2320.30">
    <property type="entry name" value="ATP synthase, E subunit, C-terminal"/>
    <property type="match status" value="1"/>
</dbReference>
<dbReference type="Gene3D" id="6.10.250.1620">
    <property type="match status" value="1"/>
</dbReference>
<dbReference type="InterPro" id="IPR002842">
    <property type="entry name" value="ATPase_V1_Esu"/>
</dbReference>
<dbReference type="GO" id="GO:0046961">
    <property type="term" value="F:proton-transporting ATPase activity, rotational mechanism"/>
    <property type="evidence" value="ECO:0007669"/>
    <property type="project" value="InterPro"/>
</dbReference>
<evidence type="ECO:0000313" key="4">
    <source>
        <dbReference type="EMBL" id="CRZ09650.1"/>
    </source>
</evidence>
<dbReference type="AlphaFoldDB" id="A0A0H5R671"/>
<evidence type="ECO:0000256" key="3">
    <source>
        <dbReference type="ARBA" id="ARBA00023065"/>
    </source>
</evidence>
<evidence type="ECO:0008006" key="5">
    <source>
        <dbReference type="Google" id="ProtNLM"/>
    </source>
</evidence>
<protein>
    <recommendedName>
        <fullName evidence="5">V-type proton ATPase subunit E</fullName>
    </recommendedName>
</protein>
<evidence type="ECO:0000256" key="2">
    <source>
        <dbReference type="ARBA" id="ARBA00022448"/>
    </source>
</evidence>
<organism evidence="4">
    <name type="scientific">Spongospora subterranea</name>
    <dbReference type="NCBI Taxonomy" id="70186"/>
    <lineage>
        <taxon>Eukaryota</taxon>
        <taxon>Sar</taxon>
        <taxon>Rhizaria</taxon>
        <taxon>Endomyxa</taxon>
        <taxon>Phytomyxea</taxon>
        <taxon>Plasmodiophorida</taxon>
        <taxon>Plasmodiophoridae</taxon>
        <taxon>Spongospora</taxon>
    </lineage>
</organism>
<keyword evidence="2" id="KW-0813">Transport</keyword>